<dbReference type="AlphaFoldDB" id="A0A0E9R9C5"/>
<proteinExistence type="predicted"/>
<dbReference type="EMBL" id="GBXM01083487">
    <property type="protein sequence ID" value="JAH25090.1"/>
    <property type="molecule type" value="Transcribed_RNA"/>
</dbReference>
<reference evidence="1" key="2">
    <citation type="journal article" date="2015" name="Fish Shellfish Immunol.">
        <title>Early steps in the European eel (Anguilla anguilla)-Vibrio vulnificus interaction in the gills: Role of the RtxA13 toxin.</title>
        <authorList>
            <person name="Callol A."/>
            <person name="Pajuelo D."/>
            <person name="Ebbesson L."/>
            <person name="Teles M."/>
            <person name="MacKenzie S."/>
            <person name="Amaro C."/>
        </authorList>
    </citation>
    <scope>NUCLEOTIDE SEQUENCE</scope>
</reference>
<reference evidence="1" key="1">
    <citation type="submission" date="2014-11" db="EMBL/GenBank/DDBJ databases">
        <authorList>
            <person name="Amaro Gonzalez C."/>
        </authorList>
    </citation>
    <scope>NUCLEOTIDE SEQUENCE</scope>
</reference>
<name>A0A0E9R9C5_ANGAN</name>
<organism evidence="1">
    <name type="scientific">Anguilla anguilla</name>
    <name type="common">European freshwater eel</name>
    <name type="synonym">Muraena anguilla</name>
    <dbReference type="NCBI Taxonomy" id="7936"/>
    <lineage>
        <taxon>Eukaryota</taxon>
        <taxon>Metazoa</taxon>
        <taxon>Chordata</taxon>
        <taxon>Craniata</taxon>
        <taxon>Vertebrata</taxon>
        <taxon>Euteleostomi</taxon>
        <taxon>Actinopterygii</taxon>
        <taxon>Neopterygii</taxon>
        <taxon>Teleostei</taxon>
        <taxon>Anguilliformes</taxon>
        <taxon>Anguillidae</taxon>
        <taxon>Anguilla</taxon>
    </lineage>
</organism>
<protein>
    <submittedName>
        <fullName evidence="1">Uncharacterized protein</fullName>
    </submittedName>
</protein>
<accession>A0A0E9R9C5</accession>
<sequence>MYLLTYSMYLEMKAGYWCCTWAVCSSEQDKRAVKHYGTLTMVTVSAPKEEGAWQRKLALFTAKLFTCHFISSPFIVLSMPQ</sequence>
<evidence type="ECO:0000313" key="1">
    <source>
        <dbReference type="EMBL" id="JAH25090.1"/>
    </source>
</evidence>